<evidence type="ECO:0000256" key="3">
    <source>
        <dbReference type="ARBA" id="ARBA00023136"/>
    </source>
</evidence>
<dbReference type="Proteomes" id="UP000002279">
    <property type="component" value="Chromosome 7"/>
</dbReference>
<keyword evidence="9" id="KW-1185">Reference proteome</keyword>
<dbReference type="OMA" id="FYHQPAA"/>
<reference evidence="8" key="2">
    <citation type="submission" date="2025-08" db="UniProtKB">
        <authorList>
            <consortium name="Ensembl"/>
        </authorList>
    </citation>
    <scope>IDENTIFICATION</scope>
    <source>
        <strain evidence="8">Glennie</strain>
    </source>
</reference>
<dbReference type="GO" id="GO:0004888">
    <property type="term" value="F:transmembrane signaling receptor activity"/>
    <property type="evidence" value="ECO:0000318"/>
    <property type="project" value="GO_Central"/>
</dbReference>
<dbReference type="KEGG" id="oaa:100088487"/>
<feature type="compositionally biased region" description="Acidic residues" evidence="4">
    <location>
        <begin position="388"/>
        <end position="398"/>
    </location>
</feature>
<evidence type="ECO:0000256" key="1">
    <source>
        <dbReference type="ARBA" id="ARBA00004370"/>
    </source>
</evidence>
<dbReference type="FunCoup" id="A0A6I8P5E2">
    <property type="interactions" value="432"/>
</dbReference>
<organism evidence="8 9">
    <name type="scientific">Ornithorhynchus anatinus</name>
    <name type="common">Duckbill platypus</name>
    <dbReference type="NCBI Taxonomy" id="9258"/>
    <lineage>
        <taxon>Eukaryota</taxon>
        <taxon>Metazoa</taxon>
        <taxon>Chordata</taxon>
        <taxon>Craniata</taxon>
        <taxon>Vertebrata</taxon>
        <taxon>Euteleostomi</taxon>
        <taxon>Mammalia</taxon>
        <taxon>Monotremata</taxon>
        <taxon>Ornithorhynchidae</taxon>
        <taxon>Ornithorhynchus</taxon>
    </lineage>
</organism>
<keyword evidence="3 5" id="KW-0472">Membrane</keyword>
<dbReference type="InterPro" id="IPR036179">
    <property type="entry name" value="Ig-like_dom_sf"/>
</dbReference>
<protein>
    <recommendedName>
        <fullName evidence="7">Immunoglobulin V-set domain-containing protein</fullName>
    </recommendedName>
</protein>
<evidence type="ECO:0000256" key="4">
    <source>
        <dbReference type="SAM" id="MobiDB-lite"/>
    </source>
</evidence>
<feature type="region of interest" description="Disordered" evidence="4">
    <location>
        <begin position="155"/>
        <end position="239"/>
    </location>
</feature>
<keyword evidence="2 5" id="KW-0812">Transmembrane</keyword>
<dbReference type="SUPFAM" id="SSF48726">
    <property type="entry name" value="Immunoglobulin"/>
    <property type="match status" value="1"/>
</dbReference>
<comment type="subcellular location">
    <subcellularLocation>
        <location evidence="1">Membrane</location>
    </subcellularLocation>
</comment>
<dbReference type="Pfam" id="PF07686">
    <property type="entry name" value="V-set"/>
    <property type="match status" value="1"/>
</dbReference>
<feature type="transmembrane region" description="Helical" evidence="5">
    <location>
        <begin position="268"/>
        <end position="290"/>
    </location>
</feature>
<gene>
    <name evidence="8" type="primary">LOC100088487</name>
</gene>
<evidence type="ECO:0000256" key="6">
    <source>
        <dbReference type="SAM" id="SignalP"/>
    </source>
</evidence>
<accession>A0A6I8P5E2</accession>
<proteinExistence type="predicted"/>
<reference evidence="8 9" key="1">
    <citation type="journal article" date="2008" name="Nature">
        <title>Genome analysis of the platypus reveals unique signatures of evolution.</title>
        <authorList>
            <person name="Warren W.C."/>
            <person name="Hillier L.W."/>
            <person name="Marshall Graves J.A."/>
            <person name="Birney E."/>
            <person name="Ponting C.P."/>
            <person name="Grutzner F."/>
            <person name="Belov K."/>
            <person name="Miller W."/>
            <person name="Clarke L."/>
            <person name="Chinwalla A.T."/>
            <person name="Yang S.P."/>
            <person name="Heger A."/>
            <person name="Locke D.P."/>
            <person name="Miethke P."/>
            <person name="Waters P.D."/>
            <person name="Veyrunes F."/>
            <person name="Fulton L."/>
            <person name="Fulton B."/>
            <person name="Graves T."/>
            <person name="Wallis J."/>
            <person name="Puente X.S."/>
            <person name="Lopez-Otin C."/>
            <person name="Ordonez G.R."/>
            <person name="Eichler E.E."/>
            <person name="Chen L."/>
            <person name="Cheng Z."/>
            <person name="Deakin J.E."/>
            <person name="Alsop A."/>
            <person name="Thompson K."/>
            <person name="Kirby P."/>
            <person name="Papenfuss A.T."/>
            <person name="Wakefield M.J."/>
            <person name="Olender T."/>
            <person name="Lancet D."/>
            <person name="Huttley G.A."/>
            <person name="Smit A.F."/>
            <person name="Pask A."/>
            <person name="Temple-Smith P."/>
            <person name="Batzer M.A."/>
            <person name="Walker J.A."/>
            <person name="Konkel M.K."/>
            <person name="Harris R.S."/>
            <person name="Whittington C.M."/>
            <person name="Wong E.S."/>
            <person name="Gemmell N.J."/>
            <person name="Buschiazzo E."/>
            <person name="Vargas Jentzsch I.M."/>
            <person name="Merkel A."/>
            <person name="Schmitz J."/>
            <person name="Zemann A."/>
            <person name="Churakov G."/>
            <person name="Kriegs J.O."/>
            <person name="Brosius J."/>
            <person name="Murchison E.P."/>
            <person name="Sachidanandam R."/>
            <person name="Smith C."/>
            <person name="Hannon G.J."/>
            <person name="Tsend-Ayush E."/>
            <person name="McMillan D."/>
            <person name="Attenborough R."/>
            <person name="Rens W."/>
            <person name="Ferguson-Smith M."/>
            <person name="Lefevre C.M."/>
            <person name="Sharp J.A."/>
            <person name="Nicholas K.R."/>
            <person name="Ray D.A."/>
            <person name="Kube M."/>
            <person name="Reinhardt R."/>
            <person name="Pringle T.H."/>
            <person name="Taylor J."/>
            <person name="Jones R.C."/>
            <person name="Nixon B."/>
            <person name="Dacheux J.L."/>
            <person name="Niwa H."/>
            <person name="Sekita Y."/>
            <person name="Huang X."/>
            <person name="Stark A."/>
            <person name="Kheradpour P."/>
            <person name="Kellis M."/>
            <person name="Flicek P."/>
            <person name="Chen Y."/>
            <person name="Webber C."/>
            <person name="Hardison R."/>
            <person name="Nelson J."/>
            <person name="Hallsworth-Pepin K."/>
            <person name="Delehaunty K."/>
            <person name="Markovic C."/>
            <person name="Minx P."/>
            <person name="Feng Y."/>
            <person name="Kremitzki C."/>
            <person name="Mitreva M."/>
            <person name="Glasscock J."/>
            <person name="Wylie T."/>
            <person name="Wohldmann P."/>
            <person name="Thiru P."/>
            <person name="Nhan M.N."/>
            <person name="Pohl C.S."/>
            <person name="Smith S.M."/>
            <person name="Hou S."/>
            <person name="Nefedov M."/>
            <person name="de Jong P.J."/>
            <person name="Renfree M.B."/>
            <person name="Mardis E.R."/>
            <person name="Wilson R.K."/>
        </authorList>
    </citation>
    <scope>NUCLEOTIDE SEQUENCE [LARGE SCALE GENOMIC DNA]</scope>
    <source>
        <strain evidence="8 9">Glennie</strain>
    </source>
</reference>
<feature type="chain" id="PRO_5026178429" description="Immunoglobulin V-set domain-containing protein" evidence="6">
    <location>
        <begin position="23"/>
        <end position="425"/>
    </location>
</feature>
<feature type="compositionally biased region" description="Polar residues" evidence="4">
    <location>
        <begin position="189"/>
        <end position="200"/>
    </location>
</feature>
<dbReference type="Gene3D" id="2.60.40.10">
    <property type="entry name" value="Immunoglobulins"/>
    <property type="match status" value="1"/>
</dbReference>
<dbReference type="OrthoDB" id="9805957at2759"/>
<dbReference type="AlphaFoldDB" id="A0A6I8P5E2"/>
<feature type="domain" description="Immunoglobulin V-set" evidence="7">
    <location>
        <begin position="30"/>
        <end position="111"/>
    </location>
</feature>
<feature type="region of interest" description="Disordered" evidence="4">
    <location>
        <begin position="376"/>
        <end position="400"/>
    </location>
</feature>
<dbReference type="GeneID" id="100088487"/>
<reference evidence="8" key="3">
    <citation type="submission" date="2025-09" db="UniProtKB">
        <authorList>
            <consortium name="Ensembl"/>
        </authorList>
    </citation>
    <scope>IDENTIFICATION</scope>
    <source>
        <strain evidence="8">Glennie</strain>
    </source>
</reference>
<feature type="signal peptide" evidence="6">
    <location>
        <begin position="1"/>
        <end position="22"/>
    </location>
</feature>
<dbReference type="InParanoid" id="A0A6I8P5E2"/>
<sequence length="425" mass="47049">MGVAPPTAFSLWIYLILPISGALRPPWIQLTGERAGSVTIRCPAKQSLGRKFLCRESHETEMCNTVVSTTQYVGKDYKNRVKLTEVPQEDIFLVELGELTQSDTGLYACGTGLVTDRGKTLWVSLSVIRGHSTFREMVPVPKLLRGSQLRTILPPPWLRWSTDPSTSQLRTSPPPPRPADTSPAAANKPVTTKPQRTTSQRARHGPSTLPGIIPFPTPRTPSAAAKQPALPPSPLASRTQSKNALSGFRTASFAQHTNLHRYRQGDKGFPTVLIPIVLAFLLLMILVIMLKKKLRRKRALSSRISRLAVRMSELDPSRRPMFQRARSQRPLAQNNIYSACPRRPQGGAKYGERDPSSAELGAPAASALDQVPKTLCHQSPQKPHWEYPDDSSDSDSDDYVNIPVLATPLHCSPRPDLPSKDYHCW</sequence>
<evidence type="ECO:0000313" key="8">
    <source>
        <dbReference type="Ensembl" id="ENSOANP00000049225.1"/>
    </source>
</evidence>
<keyword evidence="6" id="KW-0732">Signal</keyword>
<dbReference type="GO" id="GO:0005886">
    <property type="term" value="C:plasma membrane"/>
    <property type="evidence" value="ECO:0000318"/>
    <property type="project" value="GO_Central"/>
</dbReference>
<dbReference type="Ensembl" id="ENSOANT00000072577.1">
    <property type="protein sequence ID" value="ENSOANP00000049225.1"/>
    <property type="gene ID" value="ENSOANG00000040823.1"/>
</dbReference>
<evidence type="ECO:0000259" key="7">
    <source>
        <dbReference type="Pfam" id="PF07686"/>
    </source>
</evidence>
<dbReference type="PANTHER" id="PTHR11860">
    <property type="entry name" value="POLYMERIC-IMMUNOGLOBULIN RECEPTOR"/>
    <property type="match status" value="1"/>
</dbReference>
<evidence type="ECO:0000313" key="9">
    <source>
        <dbReference type="Proteomes" id="UP000002279"/>
    </source>
</evidence>
<dbReference type="GeneTree" id="ENSGT00940000162282"/>
<dbReference type="InterPro" id="IPR013783">
    <property type="entry name" value="Ig-like_fold"/>
</dbReference>
<dbReference type="InterPro" id="IPR050671">
    <property type="entry name" value="CD300_family_receptors"/>
</dbReference>
<dbReference type="PANTHER" id="PTHR11860:SF59">
    <property type="entry name" value="FAS APOPTOTIC INHIBITORY MOLECULE 3"/>
    <property type="match status" value="1"/>
</dbReference>
<evidence type="ECO:0000256" key="5">
    <source>
        <dbReference type="SAM" id="Phobius"/>
    </source>
</evidence>
<dbReference type="GO" id="GO:0007165">
    <property type="term" value="P:signal transduction"/>
    <property type="evidence" value="ECO:0000318"/>
    <property type="project" value="GO_Central"/>
</dbReference>
<feature type="region of interest" description="Disordered" evidence="4">
    <location>
        <begin position="318"/>
        <end position="360"/>
    </location>
</feature>
<evidence type="ECO:0000256" key="2">
    <source>
        <dbReference type="ARBA" id="ARBA00022692"/>
    </source>
</evidence>
<name>A0A6I8P5E2_ORNAN</name>
<dbReference type="InterPro" id="IPR013106">
    <property type="entry name" value="Ig_V-set"/>
</dbReference>
<dbReference type="Bgee" id="ENSOANG00000040823">
    <property type="expression patterns" value="Expressed in liver and 3 other cell types or tissues"/>
</dbReference>
<dbReference type="RefSeq" id="XP_028924239.1">
    <property type="nucleotide sequence ID" value="XM_029068406.2"/>
</dbReference>
<keyword evidence="5" id="KW-1133">Transmembrane helix</keyword>